<dbReference type="InterPro" id="IPR002562">
    <property type="entry name" value="3'-5'_exonuclease_dom"/>
</dbReference>
<feature type="domain" description="5'-3' exonuclease" evidence="19">
    <location>
        <begin position="19"/>
        <end position="285"/>
    </location>
</feature>
<dbReference type="SUPFAM" id="SSF56672">
    <property type="entry name" value="DNA/RNA polymerases"/>
    <property type="match status" value="1"/>
</dbReference>
<dbReference type="KEGG" id="wce:WS08_0499"/>
<dbReference type="SMART" id="SM00475">
    <property type="entry name" value="53EXOc"/>
    <property type="match status" value="1"/>
</dbReference>
<dbReference type="KEGG" id="wci:WS105_0497"/>
<dbReference type="Proteomes" id="UP000029079">
    <property type="component" value="Chromosome"/>
</dbReference>
<dbReference type="GO" id="GO:0006261">
    <property type="term" value="P:DNA-templated DNA replication"/>
    <property type="evidence" value="ECO:0007669"/>
    <property type="project" value="UniProtKB-UniRule"/>
</dbReference>
<dbReference type="Gene3D" id="3.30.420.10">
    <property type="entry name" value="Ribonuclease H-like superfamily/Ribonuclease H"/>
    <property type="match status" value="1"/>
</dbReference>
<dbReference type="KEGG" id="wct:WS74_0500"/>
<dbReference type="InterPro" id="IPR008918">
    <property type="entry name" value="HhH2"/>
</dbReference>
<evidence type="ECO:0000256" key="10">
    <source>
        <dbReference type="ARBA" id="ARBA00022801"/>
    </source>
</evidence>
<evidence type="ECO:0000256" key="14">
    <source>
        <dbReference type="ARBA" id="ARBA00023204"/>
    </source>
</evidence>
<dbReference type="GO" id="GO:0008409">
    <property type="term" value="F:5'-3' exonuclease activity"/>
    <property type="evidence" value="ECO:0007669"/>
    <property type="project" value="InterPro"/>
</dbReference>
<evidence type="ECO:0000256" key="7">
    <source>
        <dbReference type="ARBA" id="ARBA00022705"/>
    </source>
</evidence>
<dbReference type="FunFam" id="1.10.150.20:FF:000003">
    <property type="entry name" value="DNA polymerase I"/>
    <property type="match status" value="1"/>
</dbReference>
<dbReference type="FunFam" id="1.20.1060.10:FF:000001">
    <property type="entry name" value="DNA polymerase I"/>
    <property type="match status" value="1"/>
</dbReference>
<dbReference type="Pfam" id="PF22619">
    <property type="entry name" value="DNA_polI_exo1"/>
    <property type="match status" value="1"/>
</dbReference>
<keyword evidence="9 17" id="KW-0227">DNA damage</keyword>
<dbReference type="EMBL" id="CP009223">
    <property type="protein sequence ID" value="AIM62752.2"/>
    <property type="molecule type" value="Genomic_DNA"/>
</dbReference>
<evidence type="ECO:0000256" key="3">
    <source>
        <dbReference type="ARBA" id="ARBA00012417"/>
    </source>
</evidence>
<keyword evidence="8" id="KW-0540">Nuclease</keyword>
<evidence type="ECO:0000256" key="15">
    <source>
        <dbReference type="ARBA" id="ARBA00049244"/>
    </source>
</evidence>
<dbReference type="GO" id="GO:0003887">
    <property type="term" value="F:DNA-directed DNA polymerase activity"/>
    <property type="evidence" value="ECO:0007669"/>
    <property type="project" value="UniProtKB-UniRule"/>
</dbReference>
<dbReference type="Pfam" id="PF00476">
    <property type="entry name" value="DNA_pol_A"/>
    <property type="match status" value="1"/>
</dbReference>
<dbReference type="STRING" id="759620.WS105_0497"/>
<keyword evidence="13 17" id="KW-0238">DNA-binding</keyword>
<reference evidence="21 22" key="1">
    <citation type="journal article" date="2014" name="Genome Announc.">
        <title>Complete Genome Sequences of Fish Pathogenic Weissella ceti Strains WS74 and WS105.</title>
        <authorList>
            <person name="Figueiredo H.C."/>
            <person name="Leal C.A."/>
            <person name="Dorella F.A."/>
            <person name="Carvalho A.F."/>
            <person name="Soares S.C."/>
            <person name="Pereira F.L."/>
            <person name="Azevedo V.A."/>
        </authorList>
    </citation>
    <scope>NUCLEOTIDE SEQUENCE [LARGE SCALE GENOMIC DNA]</scope>
    <source>
        <strain evidence="21 22">WS74</strain>
    </source>
</reference>
<evidence type="ECO:0000313" key="21">
    <source>
        <dbReference type="EMBL" id="AIM62752.2"/>
    </source>
</evidence>
<proteinExistence type="inferred from homology"/>
<dbReference type="SMART" id="SM00474">
    <property type="entry name" value="35EXOc"/>
    <property type="match status" value="1"/>
</dbReference>
<evidence type="ECO:0000259" key="20">
    <source>
        <dbReference type="SMART" id="SM00482"/>
    </source>
</evidence>
<dbReference type="InterPro" id="IPR020046">
    <property type="entry name" value="5-3_exonucl_a-hlix_arch_N"/>
</dbReference>
<evidence type="ECO:0000256" key="5">
    <source>
        <dbReference type="ARBA" id="ARBA00022679"/>
    </source>
</evidence>
<dbReference type="SMART" id="SM00482">
    <property type="entry name" value="POLAc"/>
    <property type="match status" value="1"/>
</dbReference>
<keyword evidence="6 17" id="KW-0548">Nucleotidyltransferase</keyword>
<dbReference type="GO" id="GO:0003677">
    <property type="term" value="F:DNA binding"/>
    <property type="evidence" value="ECO:0007669"/>
    <property type="project" value="UniProtKB-UniRule"/>
</dbReference>
<evidence type="ECO:0000256" key="11">
    <source>
        <dbReference type="ARBA" id="ARBA00022839"/>
    </source>
</evidence>
<dbReference type="PRINTS" id="PR00868">
    <property type="entry name" value="DNAPOLI"/>
</dbReference>
<dbReference type="Gene3D" id="1.20.1060.10">
    <property type="entry name" value="Taq DNA Polymerase, Chain T, domain 4"/>
    <property type="match status" value="1"/>
</dbReference>
<dbReference type="Gene3D" id="1.10.150.20">
    <property type="entry name" value="5' to 3' exonuclease, C-terminal subdomain"/>
    <property type="match status" value="2"/>
</dbReference>
<dbReference type="Pfam" id="PF01367">
    <property type="entry name" value="5_3_exonuc"/>
    <property type="match status" value="1"/>
</dbReference>
<dbReference type="GO" id="GO:0008408">
    <property type="term" value="F:3'-5' exonuclease activity"/>
    <property type="evidence" value="ECO:0007669"/>
    <property type="project" value="InterPro"/>
</dbReference>
<dbReference type="InterPro" id="IPR019760">
    <property type="entry name" value="DNA-dir_DNA_pol_A_CS"/>
</dbReference>
<dbReference type="FunFam" id="1.10.150.20:FF:000002">
    <property type="entry name" value="DNA polymerase I"/>
    <property type="match status" value="1"/>
</dbReference>
<dbReference type="CDD" id="cd09898">
    <property type="entry name" value="H3TH_53EXO"/>
    <property type="match status" value="1"/>
</dbReference>
<dbReference type="AlphaFoldDB" id="A0A088GKJ6"/>
<comment type="subunit">
    <text evidence="2 17">Single-chain monomer with multiple functions.</text>
</comment>
<keyword evidence="5 17" id="KW-0808">Transferase</keyword>
<evidence type="ECO:0000256" key="17">
    <source>
        <dbReference type="RuleBase" id="RU004460"/>
    </source>
</evidence>
<keyword evidence="7 17" id="KW-0235">DNA replication</keyword>
<evidence type="ECO:0000313" key="22">
    <source>
        <dbReference type="Proteomes" id="UP000029079"/>
    </source>
</evidence>
<gene>
    <name evidence="17" type="primary">polA</name>
    <name evidence="21" type="ORF">WS74_0500</name>
</gene>
<evidence type="ECO:0000256" key="16">
    <source>
        <dbReference type="NCBIfam" id="TIGR00593"/>
    </source>
</evidence>
<dbReference type="PANTHER" id="PTHR10133">
    <property type="entry name" value="DNA POLYMERASE I"/>
    <property type="match status" value="1"/>
</dbReference>
<dbReference type="SUPFAM" id="SSF53098">
    <property type="entry name" value="Ribonuclease H-like"/>
    <property type="match status" value="1"/>
</dbReference>
<evidence type="ECO:0000256" key="8">
    <source>
        <dbReference type="ARBA" id="ARBA00022722"/>
    </source>
</evidence>
<dbReference type="PROSITE" id="PS00447">
    <property type="entry name" value="DNA_POLYMERASE_A"/>
    <property type="match status" value="1"/>
</dbReference>
<dbReference type="EC" id="2.7.7.7" evidence="3 16"/>
<dbReference type="InterPro" id="IPR012337">
    <property type="entry name" value="RNaseH-like_sf"/>
</dbReference>
<dbReference type="CDD" id="cd06140">
    <property type="entry name" value="DNA_polA_I_Bacillus_like_exo"/>
    <property type="match status" value="1"/>
</dbReference>
<dbReference type="InterPro" id="IPR002421">
    <property type="entry name" value="5-3_exonuclease"/>
</dbReference>
<evidence type="ECO:0000259" key="18">
    <source>
        <dbReference type="SMART" id="SM00474"/>
    </source>
</evidence>
<keyword evidence="10" id="KW-0378">Hydrolase</keyword>
<protein>
    <recommendedName>
        <fullName evidence="4 16">DNA polymerase I</fullName>
        <ecNumber evidence="3 16">2.7.7.7</ecNumber>
    </recommendedName>
</protein>
<evidence type="ECO:0000259" key="19">
    <source>
        <dbReference type="SMART" id="SM00475"/>
    </source>
</evidence>
<feature type="domain" description="DNA-directed DNA polymerase family A palm" evidence="20">
    <location>
        <begin position="667"/>
        <end position="875"/>
    </location>
</feature>
<evidence type="ECO:0000256" key="2">
    <source>
        <dbReference type="ARBA" id="ARBA00011541"/>
    </source>
</evidence>
<keyword evidence="22" id="KW-1185">Reference proteome</keyword>
<dbReference type="Pfam" id="PF02739">
    <property type="entry name" value="5_3_exonuc_N"/>
    <property type="match status" value="1"/>
</dbReference>
<dbReference type="InterPro" id="IPR029060">
    <property type="entry name" value="PIN-like_dom_sf"/>
</dbReference>
<keyword evidence="14 17" id="KW-0234">DNA repair</keyword>
<dbReference type="SUPFAM" id="SSF47807">
    <property type="entry name" value="5' to 3' exonuclease, C-terminal subdomain"/>
    <property type="match status" value="1"/>
</dbReference>
<dbReference type="SMART" id="SM00279">
    <property type="entry name" value="HhH2"/>
    <property type="match status" value="1"/>
</dbReference>
<sequence>MMEVPNKTDVNIKKECIMAKPTLLLIDGNSLAFRAYFALINQVERFVSHTGLHTNALVGFNNLLDGIVDPFQPDLALVAWDKGKTTFRTEKLESYKGTRDSTPTELSEQFPYLRELVELHGIKSYELANYEADDIIGTTARMGEAAGYHVTIVTGDRDLTQLVTDNCTVWVTKKGITEIEKYDPALIAETFDGLTAAQIIELKGLQGDTSDNYPGIAGIGPKTAIKLMKQFNTIPEMYERLDELKPSKQKEKLIAGEADAFLSRELATILTDAPVDYALEDLAYRGPDYVNIVPFYEQLDFKQQLAKLASQGYVGNQADGQTPSTQKIAYTELTHDNLADLKKLTQTISVFVELDDANYHTAAPVGIVLGNDDQGYFVTRDINLLIESPEAQAVLGNEHIHKNVFNAKATMITLNRVGLPLAGLQYDLQLMSYLTDTNDNSSDLGLLAQQHDYYGLQPDAEVYGTGAKFEIPLDDDIFFNHLAQKAHVLGFVPEKLAEDLKSREQFDLYQEMELPLTTVLAKMEMTGIKVDSNLLLEMGSKLVERLAELEQTIYAQAGHEFNVQSPKQLGVVLFEEMGYTPLKKTKTGYSTSVEVLEQMGDVPIVASILAYRQIAKIKSTYIDGLLRVIHGSDSKVHTHYEQALTQTGRLASNDPNLQNIPVRVEEGRQIRQAFTASHEDWVIMTFDYSQIELRVLAAITGDENMQAAFKSGEDIHADTARRVFGLKEDQPVDSDMRRKAKAVNFGIVYGISDFGLAKNIGVSRYEAKDMIEKYFEQYPGIKRWMDEIITFAQENGYVETLAHRRRYLPDIKAKNFNIRSFAERTAMNSPIQGSAADIIKIAMLNVQKALDEQGLQAKMLLQVHDELIFEAPQDEVELLHKLIPEVMDSAMALSVPLKVSSHEGSSWYDAK</sequence>
<comment type="similarity">
    <text evidence="1 17">Belongs to the DNA polymerase type-A family.</text>
</comment>
<dbReference type="InterPro" id="IPR036279">
    <property type="entry name" value="5-3_exonuclease_C_sf"/>
</dbReference>
<keyword evidence="11" id="KW-0269">Exonuclease</keyword>
<evidence type="ECO:0000256" key="6">
    <source>
        <dbReference type="ARBA" id="ARBA00022695"/>
    </source>
</evidence>
<dbReference type="PANTHER" id="PTHR10133:SF27">
    <property type="entry name" value="DNA POLYMERASE NU"/>
    <property type="match status" value="1"/>
</dbReference>
<organism evidence="21 22">
    <name type="scientific">Weissella ceti</name>
    <dbReference type="NCBI Taxonomy" id="759620"/>
    <lineage>
        <taxon>Bacteria</taxon>
        <taxon>Bacillati</taxon>
        <taxon>Bacillota</taxon>
        <taxon>Bacilli</taxon>
        <taxon>Lactobacillales</taxon>
        <taxon>Lactobacillaceae</taxon>
        <taxon>Weissella</taxon>
    </lineage>
</organism>
<dbReference type="NCBIfam" id="NF004397">
    <property type="entry name" value="PRK05755.1"/>
    <property type="match status" value="1"/>
</dbReference>
<feature type="domain" description="3'-5' exonuclease" evidence="18">
    <location>
        <begin position="325"/>
        <end position="501"/>
    </location>
</feature>
<evidence type="ECO:0000256" key="9">
    <source>
        <dbReference type="ARBA" id="ARBA00022763"/>
    </source>
</evidence>
<dbReference type="NCBIfam" id="TIGR00593">
    <property type="entry name" value="pola"/>
    <property type="match status" value="1"/>
</dbReference>
<keyword evidence="12 17" id="KW-0239">DNA-directed DNA polymerase</keyword>
<dbReference type="CDD" id="cd08637">
    <property type="entry name" value="DNA_pol_A_pol_I_C"/>
    <property type="match status" value="1"/>
</dbReference>
<dbReference type="CDD" id="cd09859">
    <property type="entry name" value="PIN_53EXO"/>
    <property type="match status" value="1"/>
</dbReference>
<dbReference type="SUPFAM" id="SSF88723">
    <property type="entry name" value="PIN domain-like"/>
    <property type="match status" value="1"/>
</dbReference>
<dbReference type="InterPro" id="IPR020045">
    <property type="entry name" value="DNA_polI_H3TH"/>
</dbReference>
<reference evidence="22" key="2">
    <citation type="submission" date="2014-08" db="EMBL/GenBank/DDBJ databases">
        <title>Complete genome of Weissella ceti strain WS74 isolated from diseased rainbow trout in Brazil.</title>
        <authorList>
            <person name="Figueiredo H.C.P."/>
            <person name="Leal C.A.G."/>
            <person name="Pereira F.L."/>
            <person name="Soares S.C."/>
            <person name="Dorella F.A."/>
            <person name="Carvalho A.F."/>
            <person name="Azevedo V.A.C."/>
        </authorList>
    </citation>
    <scope>NUCLEOTIDE SEQUENCE [LARGE SCALE GENOMIC DNA]</scope>
    <source>
        <strain evidence="22">WS74</strain>
    </source>
</reference>
<dbReference type="InterPro" id="IPR001098">
    <property type="entry name" value="DNA-dir_DNA_pol_A_palm_dom"/>
</dbReference>
<dbReference type="InterPro" id="IPR036397">
    <property type="entry name" value="RNaseH_sf"/>
</dbReference>
<comment type="catalytic activity">
    <reaction evidence="15 17">
        <text>DNA(n) + a 2'-deoxyribonucleoside 5'-triphosphate = DNA(n+1) + diphosphate</text>
        <dbReference type="Rhea" id="RHEA:22508"/>
        <dbReference type="Rhea" id="RHEA-COMP:17339"/>
        <dbReference type="Rhea" id="RHEA-COMP:17340"/>
        <dbReference type="ChEBI" id="CHEBI:33019"/>
        <dbReference type="ChEBI" id="CHEBI:61560"/>
        <dbReference type="ChEBI" id="CHEBI:173112"/>
        <dbReference type="EC" id="2.7.7.7"/>
    </reaction>
</comment>
<dbReference type="GO" id="GO:0006302">
    <property type="term" value="P:double-strand break repair"/>
    <property type="evidence" value="ECO:0007669"/>
    <property type="project" value="TreeGrafter"/>
</dbReference>
<dbReference type="Gene3D" id="3.40.50.1010">
    <property type="entry name" value="5'-nuclease"/>
    <property type="match status" value="1"/>
</dbReference>
<dbReference type="Gene3D" id="3.30.70.370">
    <property type="match status" value="1"/>
</dbReference>
<dbReference type="InterPro" id="IPR054690">
    <property type="entry name" value="DNA_polI_exonuclease"/>
</dbReference>
<name>A0A088GKJ6_9LACO</name>
<evidence type="ECO:0000256" key="1">
    <source>
        <dbReference type="ARBA" id="ARBA00007705"/>
    </source>
</evidence>
<evidence type="ECO:0000256" key="12">
    <source>
        <dbReference type="ARBA" id="ARBA00022932"/>
    </source>
</evidence>
<accession>A0A088GKJ6</accession>
<dbReference type="InterPro" id="IPR002298">
    <property type="entry name" value="DNA_polymerase_A"/>
</dbReference>
<evidence type="ECO:0000256" key="13">
    <source>
        <dbReference type="ARBA" id="ARBA00023125"/>
    </source>
</evidence>
<evidence type="ECO:0000256" key="4">
    <source>
        <dbReference type="ARBA" id="ARBA00020311"/>
    </source>
</evidence>
<dbReference type="InterPro" id="IPR018320">
    <property type="entry name" value="DNA_polymerase_1"/>
</dbReference>
<dbReference type="InterPro" id="IPR043502">
    <property type="entry name" value="DNA/RNA_pol_sf"/>
</dbReference>